<dbReference type="InterPro" id="IPR006703">
    <property type="entry name" value="G_AIG1"/>
</dbReference>
<name>A0AAN9DQ59_9TELE</name>
<dbReference type="EMBL" id="JAYKXH010000001">
    <property type="protein sequence ID" value="KAK7176942.1"/>
    <property type="molecule type" value="Genomic_DNA"/>
</dbReference>
<dbReference type="InterPro" id="IPR018200">
    <property type="entry name" value="USP_CS"/>
</dbReference>
<keyword evidence="3" id="KW-0378">Hydrolase</keyword>
<dbReference type="PROSITE" id="PS51720">
    <property type="entry name" value="G_AIG1"/>
    <property type="match status" value="1"/>
</dbReference>
<dbReference type="Pfam" id="PF04548">
    <property type="entry name" value="AIG1"/>
    <property type="match status" value="1"/>
</dbReference>
<comment type="similarity">
    <text evidence="3">Belongs to the peptidase C19 family.</text>
</comment>
<dbReference type="Gene3D" id="3.40.50.300">
    <property type="entry name" value="P-loop containing nucleotide triphosphate hydrolases"/>
    <property type="match status" value="1"/>
</dbReference>
<dbReference type="GO" id="GO:0005634">
    <property type="term" value="C:nucleus"/>
    <property type="evidence" value="ECO:0007669"/>
    <property type="project" value="TreeGrafter"/>
</dbReference>
<feature type="compositionally biased region" description="Polar residues" evidence="4">
    <location>
        <begin position="1"/>
        <end position="14"/>
    </location>
</feature>
<dbReference type="Pfam" id="PF00443">
    <property type="entry name" value="UCH"/>
    <property type="match status" value="1"/>
</dbReference>
<feature type="domain" description="USP" evidence="5">
    <location>
        <begin position="31"/>
        <end position="307"/>
    </location>
</feature>
<feature type="domain" description="AIG1-type G" evidence="6">
    <location>
        <begin position="345"/>
        <end position="540"/>
    </location>
</feature>
<comment type="caution">
    <text evidence="7">The sequence shown here is derived from an EMBL/GenBank/DDBJ whole genome shotgun (WGS) entry which is preliminary data.</text>
</comment>
<sequence>MFANSMTKPGSHITAQKRSHGSHDRNEVQYNGLKNQGATCYLNAVLQCLFMTPEFREAVGSHEAPGDSGEENLLLQLQKLFTKLSEKATTTEGITRSLGIRHVYEQQDAVEYYRKILKAVGTNASKVFEGKMNNITKCGQCGNETPEPSTFISILLSIDAGNDKYDMGKSLKTFFEHSKLEEDDWMYCEECDHKTETETWSEIDEYPTVLTLHLKRFDFDYIQMRYKKNECRLDVPLSLRKEGNWPIYDLYAVINHMGGYSSGHYNAIIRSFENGMWYCFDDYNVTRTSEASLENSSLPYMLMYRKSALSPGSIKTAALNLDSIKMAALNLGSIKTAALNPDSIHQPMRILLMGPSRGGKSTVGNIILGGNYFPSKSGLATVTKESTVKTVGNVTVVDTPNLFSLDKSSWNEEIKKCVKLSDPGPNVILWVTPISKFIEHQQGLFHTFKKRLDPRTTKRMMIIFTHGRELKKIGQRIDSEKLCKVVRCCQNRYHVIDITDGHNYTSELLEKLSEMLAKEATAITQRQLECTRRISLKKTK</sequence>
<evidence type="ECO:0000313" key="8">
    <source>
        <dbReference type="Proteomes" id="UP001364617"/>
    </source>
</evidence>
<dbReference type="InterPro" id="IPR001394">
    <property type="entry name" value="Peptidase_C19_UCH"/>
</dbReference>
<feature type="region of interest" description="Disordered" evidence="4">
    <location>
        <begin position="1"/>
        <end position="27"/>
    </location>
</feature>
<dbReference type="AlphaFoldDB" id="A0AAN9DQ59"/>
<dbReference type="InterPro" id="IPR050164">
    <property type="entry name" value="Peptidase_C19"/>
</dbReference>
<reference evidence="7 8" key="1">
    <citation type="submission" date="2024-02" db="EMBL/GenBank/DDBJ databases">
        <title>Chromosome-level genome assembly of the Eurasian Minnow (Phoxinus phoxinus).</title>
        <authorList>
            <person name="Oriowo T.O."/>
            <person name="Martin S."/>
            <person name="Stange M."/>
            <person name="Chrysostomakis Y."/>
            <person name="Brown T."/>
            <person name="Winkler S."/>
            <person name="Kukowka S."/>
            <person name="Myers E.W."/>
            <person name="Bohne A."/>
        </authorList>
    </citation>
    <scope>NUCLEOTIDE SEQUENCE [LARGE SCALE GENOMIC DNA]</scope>
    <source>
        <strain evidence="7">ZFMK-TIS-60720</strain>
        <tissue evidence="7">Whole Organism</tissue>
    </source>
</reference>
<accession>A0AAN9DQ59</accession>
<evidence type="ECO:0000259" key="6">
    <source>
        <dbReference type="PROSITE" id="PS51720"/>
    </source>
</evidence>
<dbReference type="GO" id="GO:0005829">
    <property type="term" value="C:cytosol"/>
    <property type="evidence" value="ECO:0007669"/>
    <property type="project" value="TreeGrafter"/>
</dbReference>
<evidence type="ECO:0000259" key="5">
    <source>
        <dbReference type="PROSITE" id="PS50235"/>
    </source>
</evidence>
<keyword evidence="3" id="KW-0788">Thiol protease</keyword>
<proteinExistence type="inferred from homology"/>
<dbReference type="PROSITE" id="PS00973">
    <property type="entry name" value="USP_2"/>
    <property type="match status" value="1"/>
</dbReference>
<keyword evidence="3" id="KW-0645">Protease</keyword>
<dbReference type="Proteomes" id="UP001364617">
    <property type="component" value="Unassembled WGS sequence"/>
</dbReference>
<dbReference type="PROSITE" id="PS50235">
    <property type="entry name" value="USP_3"/>
    <property type="match status" value="1"/>
</dbReference>
<keyword evidence="2" id="KW-0547">Nucleotide-binding</keyword>
<evidence type="ECO:0000256" key="1">
    <source>
        <dbReference type="ARBA" id="ARBA00008535"/>
    </source>
</evidence>
<dbReference type="SUPFAM" id="SSF54001">
    <property type="entry name" value="Cysteine proteinases"/>
    <property type="match status" value="1"/>
</dbReference>
<comment type="similarity">
    <text evidence="1">Belongs to the TRAFAC class TrmE-Era-EngA-EngB-Septin-like GTPase superfamily. AIG1/Toc34/Toc159-like paraseptin GTPase family. IAN subfamily.</text>
</comment>
<dbReference type="SUPFAM" id="SSF52540">
    <property type="entry name" value="P-loop containing nucleoside triphosphate hydrolases"/>
    <property type="match status" value="1"/>
</dbReference>
<dbReference type="Gene3D" id="3.90.70.10">
    <property type="entry name" value="Cysteine proteinases"/>
    <property type="match status" value="1"/>
</dbReference>
<dbReference type="GO" id="GO:0006508">
    <property type="term" value="P:proteolysis"/>
    <property type="evidence" value="ECO:0007669"/>
    <property type="project" value="UniProtKB-KW"/>
</dbReference>
<dbReference type="InterPro" id="IPR038765">
    <property type="entry name" value="Papain-like_cys_pep_sf"/>
</dbReference>
<dbReference type="PANTHER" id="PTHR24006:SF899">
    <property type="entry name" value="UBIQUITIN CARBOXYL-TERMINAL HYDROLASE"/>
    <property type="match status" value="1"/>
</dbReference>
<keyword evidence="3" id="KW-0833">Ubl conjugation pathway</keyword>
<dbReference type="InterPro" id="IPR027417">
    <property type="entry name" value="P-loop_NTPase"/>
</dbReference>
<comment type="catalytic activity">
    <reaction evidence="3">
        <text>Thiol-dependent hydrolysis of ester, thioester, amide, peptide and isopeptide bonds formed by the C-terminal Gly of ubiquitin (a 76-residue protein attached to proteins as an intracellular targeting signal).</text>
        <dbReference type="EC" id="3.4.19.12"/>
    </reaction>
</comment>
<evidence type="ECO:0000313" key="7">
    <source>
        <dbReference type="EMBL" id="KAK7176942.1"/>
    </source>
</evidence>
<keyword evidence="8" id="KW-1185">Reference proteome</keyword>
<dbReference type="PROSITE" id="PS00972">
    <property type="entry name" value="USP_1"/>
    <property type="match status" value="1"/>
</dbReference>
<evidence type="ECO:0000256" key="4">
    <source>
        <dbReference type="SAM" id="MobiDB-lite"/>
    </source>
</evidence>
<evidence type="ECO:0000256" key="3">
    <source>
        <dbReference type="RuleBase" id="RU366025"/>
    </source>
</evidence>
<organism evidence="7 8">
    <name type="scientific">Phoxinus phoxinus</name>
    <name type="common">Eurasian minnow</name>
    <dbReference type="NCBI Taxonomy" id="58324"/>
    <lineage>
        <taxon>Eukaryota</taxon>
        <taxon>Metazoa</taxon>
        <taxon>Chordata</taxon>
        <taxon>Craniata</taxon>
        <taxon>Vertebrata</taxon>
        <taxon>Euteleostomi</taxon>
        <taxon>Actinopterygii</taxon>
        <taxon>Neopterygii</taxon>
        <taxon>Teleostei</taxon>
        <taxon>Ostariophysi</taxon>
        <taxon>Cypriniformes</taxon>
        <taxon>Leuciscidae</taxon>
        <taxon>Phoxininae</taxon>
        <taxon>Phoxinus</taxon>
    </lineage>
</organism>
<dbReference type="GO" id="GO:0016579">
    <property type="term" value="P:protein deubiquitination"/>
    <property type="evidence" value="ECO:0007669"/>
    <property type="project" value="InterPro"/>
</dbReference>
<protein>
    <recommendedName>
        <fullName evidence="3">Ubiquitin carboxyl-terminal hydrolase</fullName>
        <ecNumber evidence="3">3.4.19.12</ecNumber>
    </recommendedName>
</protein>
<dbReference type="InterPro" id="IPR028889">
    <property type="entry name" value="USP"/>
</dbReference>
<gene>
    <name evidence="7" type="ORF">R3I93_001013</name>
</gene>
<dbReference type="PANTHER" id="PTHR24006">
    <property type="entry name" value="UBIQUITIN CARBOXYL-TERMINAL HYDROLASE"/>
    <property type="match status" value="1"/>
</dbReference>
<evidence type="ECO:0000256" key="2">
    <source>
        <dbReference type="ARBA" id="ARBA00022741"/>
    </source>
</evidence>
<dbReference type="GO" id="GO:0004843">
    <property type="term" value="F:cysteine-type deubiquitinase activity"/>
    <property type="evidence" value="ECO:0007669"/>
    <property type="project" value="UniProtKB-UniRule"/>
</dbReference>
<dbReference type="GO" id="GO:0005525">
    <property type="term" value="F:GTP binding"/>
    <property type="evidence" value="ECO:0007669"/>
    <property type="project" value="InterPro"/>
</dbReference>
<dbReference type="EC" id="3.4.19.12" evidence="3"/>